<evidence type="ECO:0000313" key="1">
    <source>
        <dbReference type="EMBL" id="SHI22057.1"/>
    </source>
</evidence>
<dbReference type="Proteomes" id="UP000183995">
    <property type="component" value="Unassembled WGS sequence"/>
</dbReference>
<proteinExistence type="predicted"/>
<dbReference type="EMBL" id="FQXV01000017">
    <property type="protein sequence ID" value="SHI22057.1"/>
    <property type="molecule type" value="Genomic_DNA"/>
</dbReference>
<evidence type="ECO:0000313" key="2">
    <source>
        <dbReference type="Proteomes" id="UP000183995"/>
    </source>
</evidence>
<sequence>MLLAWYAYGLFLNSLDLGIHSTFNRNGEVIKSIRVWSPLLNLIKPFTPFGLTTTAVRVLIICLITKKGYTRFSGSRFVRDKRGFDILPDGTHGTSGFMTKKQRKMILDTGATGTSGNTFGCGLISHMFKSPRITGAIEYV</sequence>
<dbReference type="AlphaFoldDB" id="A0A1M5ZCU0"/>
<name>A0A1M5ZCU0_9FIRM</name>
<accession>A0A1M5ZCU0</accession>
<organism evidence="1 2">
    <name type="scientific">Sporobacter termitidis DSM 10068</name>
    <dbReference type="NCBI Taxonomy" id="1123282"/>
    <lineage>
        <taxon>Bacteria</taxon>
        <taxon>Bacillati</taxon>
        <taxon>Bacillota</taxon>
        <taxon>Clostridia</taxon>
        <taxon>Eubacteriales</taxon>
        <taxon>Oscillospiraceae</taxon>
        <taxon>Sporobacter</taxon>
    </lineage>
</organism>
<dbReference type="STRING" id="1123282.SAMN02745823_03543"/>
<gene>
    <name evidence="1" type="ORF">SAMN02745823_03543</name>
</gene>
<reference evidence="1 2" key="1">
    <citation type="submission" date="2016-11" db="EMBL/GenBank/DDBJ databases">
        <authorList>
            <person name="Jaros S."/>
            <person name="Januszkiewicz K."/>
            <person name="Wedrychowicz H."/>
        </authorList>
    </citation>
    <scope>NUCLEOTIDE SEQUENCE [LARGE SCALE GENOMIC DNA]</scope>
    <source>
        <strain evidence="1 2">DSM 10068</strain>
    </source>
</reference>
<protein>
    <submittedName>
        <fullName evidence="1">Uncharacterized protein</fullName>
    </submittedName>
</protein>
<keyword evidence="2" id="KW-1185">Reference proteome</keyword>